<comment type="caution">
    <text evidence="5">The sequence shown here is derived from an EMBL/GenBank/DDBJ whole genome shotgun (WGS) entry which is preliminary data.</text>
</comment>
<evidence type="ECO:0000313" key="5">
    <source>
        <dbReference type="EMBL" id="KJF18504.1"/>
    </source>
</evidence>
<dbReference type="InterPro" id="IPR015590">
    <property type="entry name" value="Aldehyde_DH_dom"/>
</dbReference>
<dbReference type="InterPro" id="IPR047110">
    <property type="entry name" value="GABD/Sad-like"/>
</dbReference>
<dbReference type="InterPro" id="IPR016162">
    <property type="entry name" value="Ald_DH_N"/>
</dbReference>
<dbReference type="InterPro" id="IPR016161">
    <property type="entry name" value="Ald_DH/histidinol_DH"/>
</dbReference>
<evidence type="ECO:0000259" key="4">
    <source>
        <dbReference type="Pfam" id="PF00171"/>
    </source>
</evidence>
<dbReference type="GO" id="GO:0036243">
    <property type="term" value="F:succinate-semialdehyde dehydrogenase (NADP+) activity"/>
    <property type="evidence" value="ECO:0007669"/>
    <property type="project" value="UniProtKB-EC"/>
</dbReference>
<gene>
    <name evidence="5" type="primary">gabD11</name>
    <name evidence="5" type="ORF">AXFE_06320</name>
</gene>
<name>A0A0D8HKW3_9ACTN</name>
<evidence type="ECO:0000256" key="3">
    <source>
        <dbReference type="ARBA" id="ARBA00023002"/>
    </source>
</evidence>
<dbReference type="Proteomes" id="UP000032360">
    <property type="component" value="Unassembled WGS sequence"/>
</dbReference>
<evidence type="ECO:0000313" key="6">
    <source>
        <dbReference type="Proteomes" id="UP000032360"/>
    </source>
</evidence>
<sequence length="463" mass="50269">MAYQTVNPYTNKLVQSFPYASDAEIDAAILKSHEAFLNWRTTGFEDRSKVMTRAAEILRADKRMFADVLTLEMGKISAEAELEVELCADIFDYFAEHGESFLKDKPLEVKGAKEGTVTIVFEPLGVIYCIEPWNFPYYQVVRVAAPQILAGNTVLLKHAKNVPAAAQAMQKLFNDAGLPDGVFTNLFISIASTDHILADPLVRGVALTGSERAGTIVGAAAGKNLKKVTMELGGSDAFIVLEDADIDKTVKWAVMGRHWNAGQVCCGSKRLIIVDAVYDEFMDKYRSSVAALRAGDPHDPVTQLAPLSTQSAVDMLAEQVKTAIDSGATAERLGEAVPKQGAFFQPTILTDVKPDNPAYQTEFFGPVSLVFRVADEDEAISVANASIYGLGGSVFTRDVVRGERVARRIETGMVFVNHPTVVRADIPFGGVKNSGFGTELTEFGIREFVTNKVVGVVDIDAPF</sequence>
<reference evidence="5 6" key="1">
    <citation type="submission" date="2015-01" db="EMBL/GenBank/DDBJ databases">
        <title>Draft genome of the acidophilic iron oxidizer Acidithrix ferrooxidans strain Py-F3.</title>
        <authorList>
            <person name="Poehlein A."/>
            <person name="Eisen S."/>
            <person name="Schloemann M."/>
            <person name="Johnson B.D."/>
            <person name="Daniel R."/>
            <person name="Muehling M."/>
        </authorList>
    </citation>
    <scope>NUCLEOTIDE SEQUENCE [LARGE SCALE GENOMIC DNA]</scope>
    <source>
        <strain evidence="5 6">Py-F3</strain>
    </source>
</reference>
<dbReference type="AlphaFoldDB" id="A0A0D8HKW3"/>
<accession>A0A0D8HKW3</accession>
<dbReference type="InterPro" id="IPR044148">
    <property type="entry name" value="ALDH_GabD1-like"/>
</dbReference>
<evidence type="ECO:0000256" key="1">
    <source>
        <dbReference type="ARBA" id="ARBA00009986"/>
    </source>
</evidence>
<dbReference type="SUPFAM" id="SSF53720">
    <property type="entry name" value="ALDH-like"/>
    <property type="match status" value="1"/>
</dbReference>
<dbReference type="CDD" id="cd07100">
    <property type="entry name" value="ALDH_SSADH1_GabD1"/>
    <property type="match status" value="1"/>
</dbReference>
<dbReference type="GO" id="GO:0004777">
    <property type="term" value="F:succinate-semialdehyde dehydrogenase (NAD+) activity"/>
    <property type="evidence" value="ECO:0007669"/>
    <property type="project" value="TreeGrafter"/>
</dbReference>
<dbReference type="FunFam" id="3.40.605.10:FF:000012">
    <property type="entry name" value="NAD-dependent succinate-semialdehyde dehydrogenase"/>
    <property type="match status" value="1"/>
</dbReference>
<comment type="similarity">
    <text evidence="1">Belongs to the aldehyde dehydrogenase family.</text>
</comment>
<dbReference type="Gene3D" id="3.40.309.10">
    <property type="entry name" value="Aldehyde Dehydrogenase, Chain A, domain 2"/>
    <property type="match status" value="1"/>
</dbReference>
<dbReference type="EMBL" id="JXYS01000015">
    <property type="protein sequence ID" value="KJF18504.1"/>
    <property type="molecule type" value="Genomic_DNA"/>
</dbReference>
<proteinExistence type="inferred from homology"/>
<feature type="domain" description="Aldehyde dehydrogenase" evidence="4">
    <location>
        <begin position="3"/>
        <end position="454"/>
    </location>
</feature>
<evidence type="ECO:0000256" key="2">
    <source>
        <dbReference type="ARBA" id="ARBA00022857"/>
    </source>
</evidence>
<dbReference type="GO" id="GO:0004030">
    <property type="term" value="F:aldehyde dehydrogenase [NAD(P)+] activity"/>
    <property type="evidence" value="ECO:0007669"/>
    <property type="project" value="InterPro"/>
</dbReference>
<dbReference type="OrthoDB" id="6882680at2"/>
<dbReference type="RefSeq" id="WP_052604417.1">
    <property type="nucleotide sequence ID" value="NZ_JXYS01000015.1"/>
</dbReference>
<protein>
    <submittedName>
        <fullName evidence="5">Succinate-semialdehyde dehydrogenase [NADP(+)] 1</fullName>
        <ecNumber evidence="5">1.2.1.79</ecNumber>
    </submittedName>
</protein>
<dbReference type="InterPro" id="IPR016163">
    <property type="entry name" value="Ald_DH_C"/>
</dbReference>
<dbReference type="PANTHER" id="PTHR43217:SF2">
    <property type="entry name" value="SUCCINATE-SEMIALDEHYDE DEHYDROGENASE [NADP(+)]"/>
    <property type="match status" value="1"/>
</dbReference>
<keyword evidence="3 5" id="KW-0560">Oxidoreductase</keyword>
<dbReference type="Pfam" id="PF00171">
    <property type="entry name" value="Aldedh"/>
    <property type="match status" value="1"/>
</dbReference>
<dbReference type="STRING" id="1280514.AXFE_06320"/>
<dbReference type="Gene3D" id="3.40.605.10">
    <property type="entry name" value="Aldehyde Dehydrogenase, Chain A, domain 1"/>
    <property type="match status" value="1"/>
</dbReference>
<keyword evidence="2" id="KW-0521">NADP</keyword>
<keyword evidence="6" id="KW-1185">Reference proteome</keyword>
<dbReference type="FunFam" id="3.40.309.10:FF:000058">
    <property type="entry name" value="Succinate-semialdehyde dehydrogenase"/>
    <property type="match status" value="1"/>
</dbReference>
<dbReference type="PANTHER" id="PTHR43217">
    <property type="entry name" value="SUCCINATE SEMIALDEHYDE DEHYDROGENASE [NAD(P)+] SAD"/>
    <property type="match status" value="1"/>
</dbReference>
<organism evidence="5 6">
    <name type="scientific">Acidithrix ferrooxidans</name>
    <dbReference type="NCBI Taxonomy" id="1280514"/>
    <lineage>
        <taxon>Bacteria</taxon>
        <taxon>Bacillati</taxon>
        <taxon>Actinomycetota</taxon>
        <taxon>Acidimicrobiia</taxon>
        <taxon>Acidimicrobiales</taxon>
        <taxon>Acidimicrobiaceae</taxon>
        <taxon>Acidithrix</taxon>
    </lineage>
</organism>
<dbReference type="PATRIC" id="fig|1280514.3.peg.855"/>
<dbReference type="EC" id="1.2.1.79" evidence="5"/>